<protein>
    <recommendedName>
        <fullName evidence="6">Tetratricopeptide repeat domain protein</fullName>
    </recommendedName>
</protein>
<sequence>MRALVLLFLLAPALAQGLVLPFQGPAGYRLAQGYAQALQTPPPTLAALLLPEPPWQGGYERAGGLYSRAGAALAREVTGAEFVLLGRTEPLTLYLATPDGVYEGRFSNEAAAWLWLKARLNRHDLSPPPAPQGDEARLQALARGEEPDTLHQAALRLRQGEAVALEGLPQRLLDLWRGFAGKGELPGVYALYEALAQGQKEEALGLARRLAEGTVLEKLGALLVLRFLEDPSWKGLAWRLAEEAPYLPLAWEMASYAAFEEEDGARAKEALLQALRLSPDSALYWTNLGWAEYLLGQKARALSATQRALRLEPGVVALYNLGFLKALYGDHLGAKAAYDRALRLDEEGEVRMAVEDWAKHEKNAPQGLFWRAYLLERAGELGEAKALYQAFLQAQPQSPLAFLAQRALKRLEGARTELVLDRLALIPGDREARPFRVGEAVFPEVRLSGEPYLERAPLTTRLLKDGQVVEKAENPLDLPPLTAGAVATAPAVTPKEEGAYTLEVLYGSARLAVGLNVLKESLARRLYVLGLIPKDLSGQDLLSPQEMLGENGEALLLKRSVEALREAAPLAQSPQLTAPLASGPFPGKSVQELLRNADEALVLAFYRAVLEDPALLGEEGMDLVNAVVSWLLQ</sequence>
<dbReference type="SMART" id="SM00028">
    <property type="entry name" value="TPR"/>
    <property type="match status" value="4"/>
</dbReference>
<dbReference type="Pfam" id="PF07719">
    <property type="entry name" value="TPR_2"/>
    <property type="match status" value="1"/>
</dbReference>
<keyword evidence="5" id="KW-1185">Reference proteome</keyword>
<dbReference type="RefSeq" id="WP_045246057.1">
    <property type="nucleotide sequence ID" value="NZ_JPSL02000037.1"/>
</dbReference>
<dbReference type="PROSITE" id="PS50005">
    <property type="entry name" value="TPR"/>
    <property type="match status" value="1"/>
</dbReference>
<dbReference type="InterPro" id="IPR019734">
    <property type="entry name" value="TPR_rpt"/>
</dbReference>
<keyword evidence="1" id="KW-0677">Repeat</keyword>
<dbReference type="EMBL" id="JPSL02000037">
    <property type="protein sequence ID" value="KGQ22563.2"/>
    <property type="molecule type" value="Genomic_DNA"/>
</dbReference>
<feature type="repeat" description="TPR" evidence="3">
    <location>
        <begin position="282"/>
        <end position="315"/>
    </location>
</feature>
<evidence type="ECO:0000313" key="5">
    <source>
        <dbReference type="Proteomes" id="UP000030364"/>
    </source>
</evidence>
<dbReference type="STRING" id="276.THFILI_03665"/>
<dbReference type="SUPFAM" id="SSF48452">
    <property type="entry name" value="TPR-like"/>
    <property type="match status" value="1"/>
</dbReference>
<evidence type="ECO:0000256" key="1">
    <source>
        <dbReference type="ARBA" id="ARBA00022737"/>
    </source>
</evidence>
<comment type="caution">
    <text evidence="4">The sequence shown here is derived from an EMBL/GenBank/DDBJ whole genome shotgun (WGS) entry which is preliminary data.</text>
</comment>
<dbReference type="InterPro" id="IPR013105">
    <property type="entry name" value="TPR_2"/>
</dbReference>
<organism evidence="4 5">
    <name type="scientific">Thermus filiformis</name>
    <dbReference type="NCBI Taxonomy" id="276"/>
    <lineage>
        <taxon>Bacteria</taxon>
        <taxon>Thermotogati</taxon>
        <taxon>Deinococcota</taxon>
        <taxon>Deinococci</taxon>
        <taxon>Thermales</taxon>
        <taxon>Thermaceae</taxon>
        <taxon>Thermus</taxon>
    </lineage>
</organism>
<dbReference type="OrthoDB" id="9766710at2"/>
<evidence type="ECO:0000313" key="4">
    <source>
        <dbReference type="EMBL" id="KGQ22563.2"/>
    </source>
</evidence>
<evidence type="ECO:0000256" key="2">
    <source>
        <dbReference type="ARBA" id="ARBA00022803"/>
    </source>
</evidence>
<dbReference type="InterPro" id="IPR011990">
    <property type="entry name" value="TPR-like_helical_dom_sf"/>
</dbReference>
<gene>
    <name evidence="4" type="ORF">THFILI_03665</name>
</gene>
<dbReference type="Gene3D" id="1.25.40.10">
    <property type="entry name" value="Tetratricopeptide repeat domain"/>
    <property type="match status" value="2"/>
</dbReference>
<name>A0A0A2WRY2_THEFI</name>
<keyword evidence="2 3" id="KW-0802">TPR repeat</keyword>
<accession>A0A0A2WRY2</accession>
<evidence type="ECO:0008006" key="6">
    <source>
        <dbReference type="Google" id="ProtNLM"/>
    </source>
</evidence>
<reference evidence="4 5" key="1">
    <citation type="journal article" date="2015" name="Genome Announc.">
        <title>Draft Genome Sequence of the Thermophile Thermus filiformis ATCC 43280, Producer of Carotenoid-(Di)glucoside-Branched Fatty Acid (Di)esters and Source of Hyperthermostable Enzymes of Biotechnological Interest.</title>
        <authorList>
            <person name="Mandelli F."/>
            <person name="Oliveira Ramires B."/>
            <person name="Couger M.B."/>
            <person name="Paixao D.A."/>
            <person name="Camilo C.M."/>
            <person name="Polikarpov I."/>
            <person name="Prade R."/>
            <person name="Riano-Pachon D.M."/>
            <person name="Squina F.M."/>
        </authorList>
    </citation>
    <scope>NUCLEOTIDE SEQUENCE [LARGE SCALE GENOMIC DNA]</scope>
    <source>
        <strain evidence="4 5">ATCC 43280</strain>
    </source>
</reference>
<evidence type="ECO:0000256" key="3">
    <source>
        <dbReference type="PROSITE-ProRule" id="PRU00339"/>
    </source>
</evidence>
<proteinExistence type="predicted"/>
<dbReference type="Proteomes" id="UP000030364">
    <property type="component" value="Unassembled WGS sequence"/>
</dbReference>
<dbReference type="AlphaFoldDB" id="A0A0A2WRY2"/>